<evidence type="ECO:0000313" key="2">
    <source>
        <dbReference type="Proteomes" id="UP000292459"/>
    </source>
</evidence>
<dbReference type="SUPFAM" id="SSF47240">
    <property type="entry name" value="Ferritin-like"/>
    <property type="match status" value="1"/>
</dbReference>
<accession>A0A4V2E2T9</accession>
<sequence>MTAVHCPAPELAQFYYCLMASEARHYGTY</sequence>
<keyword evidence="2" id="KW-1185">Reference proteome</keyword>
<comment type="caution">
    <text evidence="1">The sequence shown here is derived from an EMBL/GenBank/DDBJ whole genome shotgun (WGS) entry which is preliminary data.</text>
</comment>
<dbReference type="Proteomes" id="UP000292459">
    <property type="component" value="Unassembled WGS sequence"/>
</dbReference>
<gene>
    <name evidence="1" type="ORF">DYY88_13540</name>
</gene>
<dbReference type="GO" id="GO:0045301">
    <property type="term" value="F:tRNA 2-(methylsulfanyl)-N(6)-isopentenyladenosine(37) hydroxylase activity"/>
    <property type="evidence" value="ECO:0007669"/>
    <property type="project" value="InterPro"/>
</dbReference>
<dbReference type="EMBL" id="QVFV01000002">
    <property type="protein sequence ID" value="RZM79716.1"/>
    <property type="molecule type" value="Genomic_DNA"/>
</dbReference>
<evidence type="ECO:0000313" key="1">
    <source>
        <dbReference type="EMBL" id="RZM79716.1"/>
    </source>
</evidence>
<reference evidence="1 2" key="1">
    <citation type="submission" date="2018-11" db="EMBL/GenBank/DDBJ databases">
        <title>Whole genome sequencing of an environmental sample.</title>
        <authorList>
            <person name="Sarangi A.N."/>
            <person name="Singh D."/>
            <person name="Tripathy S."/>
        </authorList>
    </citation>
    <scope>NUCLEOTIDE SEQUENCE [LARGE SCALE GENOMIC DNA]</scope>
    <source>
        <strain evidence="1 2">Lakshadweep</strain>
    </source>
</reference>
<dbReference type="InterPro" id="IPR010386">
    <property type="entry name" value="tRNA-Hydrxlase_MiaE"/>
</dbReference>
<dbReference type="Pfam" id="PF06175">
    <property type="entry name" value="MiaE"/>
    <property type="match status" value="1"/>
</dbReference>
<dbReference type="InterPro" id="IPR009078">
    <property type="entry name" value="Ferritin-like_SF"/>
</dbReference>
<proteinExistence type="predicted"/>
<organism evidence="1 2">
    <name type="scientific">Leptolyngbya iicbica LK</name>
    <dbReference type="NCBI Taxonomy" id="2294035"/>
    <lineage>
        <taxon>Bacteria</taxon>
        <taxon>Bacillati</taxon>
        <taxon>Cyanobacteriota</taxon>
        <taxon>Cyanophyceae</taxon>
        <taxon>Leptolyngbyales</taxon>
        <taxon>Leptolyngbyaceae</taxon>
        <taxon>Leptolyngbya group</taxon>
        <taxon>Leptolyngbya</taxon>
        <taxon>Leptolyngbya iicbica</taxon>
    </lineage>
</organism>
<dbReference type="RefSeq" id="WP_072041331.1">
    <property type="nucleotide sequence ID" value="NZ_QVFV01000002.1"/>
</dbReference>
<name>A0A4V2E2T9_9CYAN</name>
<evidence type="ECO:0008006" key="3">
    <source>
        <dbReference type="Google" id="ProtNLM"/>
    </source>
</evidence>
<dbReference type="AlphaFoldDB" id="A0A4V2E2T9"/>
<protein>
    <recommendedName>
        <fullName evidence="3">Rubrerythrin family protein</fullName>
    </recommendedName>
</protein>
<dbReference type="GO" id="GO:0006400">
    <property type="term" value="P:tRNA modification"/>
    <property type="evidence" value="ECO:0007669"/>
    <property type="project" value="InterPro"/>
</dbReference>